<keyword evidence="2" id="KW-0378">Hydrolase</keyword>
<accession>A0A5C4U530</accession>
<proteinExistence type="predicted"/>
<dbReference type="EMBL" id="VDHJ01000003">
    <property type="protein sequence ID" value="TNL99279.1"/>
    <property type="molecule type" value="Genomic_DNA"/>
</dbReference>
<gene>
    <name evidence="2" type="ORF">FHE74_02680</name>
</gene>
<dbReference type="AlphaFoldDB" id="A0A5C4U530"/>
<dbReference type="Gene3D" id="3.40.50.1820">
    <property type="entry name" value="alpha/beta hydrolase"/>
    <property type="match status" value="1"/>
</dbReference>
<protein>
    <submittedName>
        <fullName evidence="2">Alpha/beta hydrolase</fullName>
    </submittedName>
</protein>
<dbReference type="Proteomes" id="UP000312032">
    <property type="component" value="Unassembled WGS sequence"/>
</dbReference>
<dbReference type="RefSeq" id="WP_139464951.1">
    <property type="nucleotide sequence ID" value="NZ_VDHJ01000003.1"/>
</dbReference>
<dbReference type="Pfam" id="PF12146">
    <property type="entry name" value="Hydrolase_4"/>
    <property type="match status" value="1"/>
</dbReference>
<evidence type="ECO:0000313" key="2">
    <source>
        <dbReference type="EMBL" id="TNL99279.1"/>
    </source>
</evidence>
<name>A0A5C4U530_9CORY</name>
<feature type="domain" description="Serine aminopeptidase S33" evidence="1">
    <location>
        <begin position="44"/>
        <end position="291"/>
    </location>
</feature>
<evidence type="ECO:0000259" key="1">
    <source>
        <dbReference type="Pfam" id="PF12146"/>
    </source>
</evidence>
<dbReference type="PANTHER" id="PTHR11614">
    <property type="entry name" value="PHOSPHOLIPASE-RELATED"/>
    <property type="match status" value="1"/>
</dbReference>
<keyword evidence="3" id="KW-1185">Reference proteome</keyword>
<dbReference type="GO" id="GO:0016787">
    <property type="term" value="F:hydrolase activity"/>
    <property type="evidence" value="ECO:0007669"/>
    <property type="project" value="UniProtKB-KW"/>
</dbReference>
<evidence type="ECO:0000313" key="3">
    <source>
        <dbReference type="Proteomes" id="UP000312032"/>
    </source>
</evidence>
<dbReference type="InterPro" id="IPR022742">
    <property type="entry name" value="Hydrolase_4"/>
</dbReference>
<reference evidence="2 3" key="1">
    <citation type="submission" date="2019-06" db="EMBL/GenBank/DDBJ databases">
        <authorList>
            <person name="Li J."/>
        </authorList>
    </citation>
    <scope>NUCLEOTIDE SEQUENCE [LARGE SCALE GENOMIC DNA]</scope>
    <source>
        <strain evidence="2 3">LMG 28165</strain>
    </source>
</reference>
<organism evidence="2 3">
    <name type="scientific">Corynebacterium tapiri</name>
    <dbReference type="NCBI Taxonomy" id="1448266"/>
    <lineage>
        <taxon>Bacteria</taxon>
        <taxon>Bacillati</taxon>
        <taxon>Actinomycetota</taxon>
        <taxon>Actinomycetes</taxon>
        <taxon>Mycobacteriales</taxon>
        <taxon>Corynebacteriaceae</taxon>
        <taxon>Corynebacterium</taxon>
    </lineage>
</organism>
<dbReference type="InterPro" id="IPR029058">
    <property type="entry name" value="AB_hydrolase_fold"/>
</dbReference>
<comment type="caution">
    <text evidence="2">The sequence shown here is derived from an EMBL/GenBank/DDBJ whole genome shotgun (WGS) entry which is preliminary data.</text>
</comment>
<sequence length="311" mass="34533">MNTHDFHPDILGPDFGALTLELGKDPEGEGDIYATLVRYTPSVHHRKAVLWIPGMTDYFFHDHVARELDKAGYSLYGIDLRKCGRSRRAGQRWHYSEDFTRYFQELNLAVEVMSQSHDEITPLAHSTGGLIAALWLNQHPHPAIGKAVLNSPWLDMMYPAPVVAAAKVLTSALGKRWPGLEIPGGGLSTYGESLKDWDFDRALKPTGGHAKTIGWLRAVLRAQHQVHQGQVDVGVPLLTLTSSRSYLGKPYSAAADTADVVLDVEQIWRWAPTLSADSQIVRIDGARHDVFLSTEYALRQALDATVSFLDE</sequence>
<dbReference type="InterPro" id="IPR051044">
    <property type="entry name" value="MAG_DAG_Lipase"/>
</dbReference>
<dbReference type="SUPFAM" id="SSF53474">
    <property type="entry name" value="alpha/beta-Hydrolases"/>
    <property type="match status" value="1"/>
</dbReference>
<dbReference type="OrthoDB" id="9801217at2"/>